<dbReference type="Pfam" id="PF01740">
    <property type="entry name" value="STAS"/>
    <property type="match status" value="1"/>
</dbReference>
<feature type="domain" description="STAS" evidence="3">
    <location>
        <begin position="6"/>
        <end position="116"/>
    </location>
</feature>
<comment type="similarity">
    <text evidence="1 2">Belongs to the anti-sigma-factor antagonist family.</text>
</comment>
<dbReference type="InterPro" id="IPR036513">
    <property type="entry name" value="STAS_dom_sf"/>
</dbReference>
<dbReference type="CDD" id="cd07043">
    <property type="entry name" value="STAS_anti-anti-sigma_factors"/>
    <property type="match status" value="1"/>
</dbReference>
<comment type="caution">
    <text evidence="4">The sequence shown here is derived from an EMBL/GenBank/DDBJ whole genome shotgun (WGS) entry which is preliminary data.</text>
</comment>
<protein>
    <recommendedName>
        <fullName evidence="2">Anti-sigma factor antagonist</fullName>
    </recommendedName>
</protein>
<proteinExistence type="inferred from homology"/>
<dbReference type="PROSITE" id="PS50801">
    <property type="entry name" value="STAS"/>
    <property type="match status" value="1"/>
</dbReference>
<dbReference type="Gene3D" id="3.30.750.24">
    <property type="entry name" value="STAS domain"/>
    <property type="match status" value="1"/>
</dbReference>
<dbReference type="NCBIfam" id="TIGR00377">
    <property type="entry name" value="ant_ant_sig"/>
    <property type="match status" value="1"/>
</dbReference>
<evidence type="ECO:0000259" key="3">
    <source>
        <dbReference type="PROSITE" id="PS50801"/>
    </source>
</evidence>
<dbReference type="PANTHER" id="PTHR33495">
    <property type="entry name" value="ANTI-SIGMA FACTOR ANTAGONIST TM_1081-RELATED-RELATED"/>
    <property type="match status" value="1"/>
</dbReference>
<evidence type="ECO:0000256" key="2">
    <source>
        <dbReference type="RuleBase" id="RU003749"/>
    </source>
</evidence>
<sequence>MNDSALIVGVVEEHGVLVVRLAGDLSWDNMTRWRSWLDTHLATDAKTPVLIDLSALAFLDSSGLAGLITAHQRLQRAGVAMAFLHPGAPVTRWLRITGLEAHLPIFDTMDAAIPAVSSPPPPAWPRP</sequence>
<dbReference type="RefSeq" id="WP_271278558.1">
    <property type="nucleotide sequence ID" value="NZ_BAABFD010000002.1"/>
</dbReference>
<dbReference type="SUPFAM" id="SSF52091">
    <property type="entry name" value="SpoIIaa-like"/>
    <property type="match status" value="1"/>
</dbReference>
<dbReference type="PANTHER" id="PTHR33495:SF2">
    <property type="entry name" value="ANTI-SIGMA FACTOR ANTAGONIST TM_1081-RELATED"/>
    <property type="match status" value="1"/>
</dbReference>
<evidence type="ECO:0000313" key="5">
    <source>
        <dbReference type="Proteomes" id="UP001212498"/>
    </source>
</evidence>
<reference evidence="4 5" key="1">
    <citation type="submission" date="2022-11" db="EMBL/GenBank/DDBJ databases">
        <title>Nonomuraea corallina sp. nov., a new species of the genus Nonomuraea isolated from sea side sediment in Thai sea.</title>
        <authorList>
            <person name="Ngamcharungchit C."/>
            <person name="Matsumoto A."/>
            <person name="Suriyachadkun C."/>
            <person name="Panbangred W."/>
            <person name="Inahashi Y."/>
            <person name="Intra B."/>
        </authorList>
    </citation>
    <scope>NUCLEOTIDE SEQUENCE [LARGE SCALE GENOMIC DNA]</scope>
    <source>
        <strain evidence="4 5">DSM 43553</strain>
    </source>
</reference>
<keyword evidence="5" id="KW-1185">Reference proteome</keyword>
<dbReference type="InterPro" id="IPR002645">
    <property type="entry name" value="STAS_dom"/>
</dbReference>
<dbReference type="EMBL" id="JAPNUD010000105">
    <property type="protein sequence ID" value="MDA0644650.1"/>
    <property type="molecule type" value="Genomic_DNA"/>
</dbReference>
<dbReference type="InterPro" id="IPR003658">
    <property type="entry name" value="Anti-sigma_ant"/>
</dbReference>
<evidence type="ECO:0000313" key="4">
    <source>
        <dbReference type="EMBL" id="MDA0644650.1"/>
    </source>
</evidence>
<dbReference type="Proteomes" id="UP001212498">
    <property type="component" value="Unassembled WGS sequence"/>
</dbReference>
<gene>
    <name evidence="4" type="ORF">OUY24_28820</name>
</gene>
<organism evidence="4 5">
    <name type="scientific">Nonomuraea ferruginea</name>
    <dbReference type="NCBI Taxonomy" id="46174"/>
    <lineage>
        <taxon>Bacteria</taxon>
        <taxon>Bacillati</taxon>
        <taxon>Actinomycetota</taxon>
        <taxon>Actinomycetes</taxon>
        <taxon>Streptosporangiales</taxon>
        <taxon>Streptosporangiaceae</taxon>
        <taxon>Nonomuraea</taxon>
    </lineage>
</organism>
<accession>A0ABT4T5F3</accession>
<name>A0ABT4T5F3_9ACTN</name>
<evidence type="ECO:0000256" key="1">
    <source>
        <dbReference type="ARBA" id="ARBA00009013"/>
    </source>
</evidence>